<dbReference type="Gene3D" id="3.40.630.10">
    <property type="entry name" value="Zn peptidases"/>
    <property type="match status" value="1"/>
</dbReference>
<reference evidence="1" key="1">
    <citation type="submission" date="2018-05" db="EMBL/GenBank/DDBJ databases">
        <authorList>
            <person name="Lanie J.A."/>
            <person name="Ng W.-L."/>
            <person name="Kazmierczak K.M."/>
            <person name="Andrzejewski T.M."/>
            <person name="Davidsen T.M."/>
            <person name="Wayne K.J."/>
            <person name="Tettelin H."/>
            <person name="Glass J.I."/>
            <person name="Rusch D."/>
            <person name="Podicherti R."/>
            <person name="Tsui H.-C.T."/>
            <person name="Winkler M.E."/>
        </authorList>
    </citation>
    <scope>NUCLEOTIDE SEQUENCE</scope>
</reference>
<proteinExistence type="predicted"/>
<feature type="non-terminal residue" evidence="1">
    <location>
        <position position="36"/>
    </location>
</feature>
<dbReference type="AlphaFoldDB" id="A0A382NDW5"/>
<gene>
    <name evidence="1" type="ORF">METZ01_LOCUS310786</name>
</gene>
<protein>
    <submittedName>
        <fullName evidence="1">Uncharacterized protein</fullName>
    </submittedName>
</protein>
<name>A0A382NDW5_9ZZZZ</name>
<dbReference type="EMBL" id="UINC01098993">
    <property type="protein sequence ID" value="SVC57932.1"/>
    <property type="molecule type" value="Genomic_DNA"/>
</dbReference>
<organism evidence="1">
    <name type="scientific">marine metagenome</name>
    <dbReference type="NCBI Taxonomy" id="408172"/>
    <lineage>
        <taxon>unclassified sequences</taxon>
        <taxon>metagenomes</taxon>
        <taxon>ecological metagenomes</taxon>
    </lineage>
</organism>
<accession>A0A382NDW5</accession>
<evidence type="ECO:0000313" key="1">
    <source>
        <dbReference type="EMBL" id="SVC57932.1"/>
    </source>
</evidence>
<sequence>MPLTADDWARDLCRYVDASPSPFHAVEESVRRLEAT</sequence>